<dbReference type="GeneID" id="109538193"/>
<dbReference type="PROSITE" id="PS50105">
    <property type="entry name" value="SAM_DOMAIN"/>
    <property type="match status" value="1"/>
</dbReference>
<feature type="compositionally biased region" description="Polar residues" evidence="1">
    <location>
        <begin position="165"/>
        <end position="196"/>
    </location>
</feature>
<dbReference type="AlphaFoldDB" id="A0AAR5PJE9"/>
<reference evidence="5" key="1">
    <citation type="journal article" date="2013" name="Genome Biol.">
        <title>Draft genome of the mountain pine beetle, Dendroctonus ponderosae Hopkins, a major forest pest.</title>
        <authorList>
            <person name="Keeling C.I."/>
            <person name="Yuen M.M."/>
            <person name="Liao N.Y."/>
            <person name="Docking T.R."/>
            <person name="Chan S.K."/>
            <person name="Taylor G.A."/>
            <person name="Palmquist D.L."/>
            <person name="Jackman S.D."/>
            <person name="Nguyen A."/>
            <person name="Li M."/>
            <person name="Henderson H."/>
            <person name="Janes J.K."/>
            <person name="Zhao Y."/>
            <person name="Pandoh P."/>
            <person name="Moore R."/>
            <person name="Sperling F.A."/>
            <person name="Huber D.P."/>
            <person name="Birol I."/>
            <person name="Jones S.J."/>
            <person name="Bohlmann J."/>
        </authorList>
    </citation>
    <scope>NUCLEOTIDE SEQUENCE</scope>
</reference>
<dbReference type="SMART" id="SM00454">
    <property type="entry name" value="SAM"/>
    <property type="match status" value="1"/>
</dbReference>
<dbReference type="Proteomes" id="UP000019118">
    <property type="component" value="Unassembled WGS sequence"/>
</dbReference>
<dbReference type="EnsemblMetazoa" id="XM_019905327.1">
    <property type="protein sequence ID" value="XP_019760886.1"/>
    <property type="gene ID" value="LOC109538193"/>
</dbReference>
<evidence type="ECO:0000256" key="1">
    <source>
        <dbReference type="SAM" id="MobiDB-lite"/>
    </source>
</evidence>
<dbReference type="GO" id="GO:0003682">
    <property type="term" value="F:chromatin binding"/>
    <property type="evidence" value="ECO:0007669"/>
    <property type="project" value="TreeGrafter"/>
</dbReference>
<name>A0AAR5PJE9_DENPD</name>
<feature type="region of interest" description="Disordered" evidence="1">
    <location>
        <begin position="165"/>
        <end position="197"/>
    </location>
</feature>
<dbReference type="Pfam" id="PF00536">
    <property type="entry name" value="SAM_1"/>
    <property type="match status" value="1"/>
</dbReference>
<keyword evidence="5" id="KW-1185">Reference proteome</keyword>
<proteinExistence type="predicted"/>
<dbReference type="KEGG" id="dpa:109538193"/>
<reference evidence="4" key="2">
    <citation type="submission" date="2024-08" db="UniProtKB">
        <authorList>
            <consortium name="EnsemblMetazoa"/>
        </authorList>
    </citation>
    <scope>IDENTIFICATION</scope>
</reference>
<feature type="region of interest" description="Disordered" evidence="1">
    <location>
        <begin position="456"/>
        <end position="476"/>
    </location>
</feature>
<dbReference type="SUPFAM" id="SSF47769">
    <property type="entry name" value="SAM/Pointed domain"/>
    <property type="match status" value="1"/>
</dbReference>
<feature type="region of interest" description="Disordered" evidence="1">
    <location>
        <begin position="324"/>
        <end position="374"/>
    </location>
</feature>
<feature type="chain" id="PRO_5044017694" description="SAM domain-containing protein" evidence="2">
    <location>
        <begin position="17"/>
        <end position="476"/>
    </location>
</feature>
<evidence type="ECO:0000256" key="2">
    <source>
        <dbReference type="SAM" id="SignalP"/>
    </source>
</evidence>
<evidence type="ECO:0000313" key="5">
    <source>
        <dbReference type="Proteomes" id="UP000019118"/>
    </source>
</evidence>
<sequence>MFIAIVAILFISVFNASNVSCRISRTIISTRRSCVKESSIVMGSCRPLQDISECGNDNSLEPAENIAEVSYSQSGLFSISHRSKKATKRKALHNAFDQACSLFCEPSLSHIPDPAGSNENLETTISPSKALRRKRVDRTPSNNNGILSTSASDYSFLANASSNVKNERLSPSTAENSSGSHGVTPSSNTHNDTISSADPMALVGRDCSNYIRKLAAKYNNANPNEYFSRVRNGLPLSINHRAKPPFSPLSFPAPLMPSLPLPTSTKEADVAARKPEFPSLINPFLGSPPIISAFIDMSTTNRLLSMAKLARETEMQELFKCIKRPEPSGPMDLSSAAPVPKRARSNTVSMSMSSSSIGTPPSVPKTPESPSLQEDISGWSVEDVANFLTGIDICAEYAPMFREQQIDGSGLPLLTEEHLTQTLGMKLGPALKLRSILAKKLGNYTKYCSSCHSNAINDIESPPRNGEISPDSAPSR</sequence>
<dbReference type="PANTHER" id="PTHR12247">
    <property type="entry name" value="POLYCOMB GROUP PROTEIN"/>
    <property type="match status" value="1"/>
</dbReference>
<evidence type="ECO:0000313" key="4">
    <source>
        <dbReference type="EnsemblMetazoa" id="XP_019760886.1"/>
    </source>
</evidence>
<dbReference type="InterPro" id="IPR050548">
    <property type="entry name" value="PcG_chromatin_remod_factors"/>
</dbReference>
<dbReference type="PANTHER" id="PTHR12247:SF138">
    <property type="entry name" value="POLYHOMEOTIC DISTAL, ISOFORM A-RELATED"/>
    <property type="match status" value="1"/>
</dbReference>
<dbReference type="GO" id="GO:0035102">
    <property type="term" value="C:PRC1 complex"/>
    <property type="evidence" value="ECO:0007669"/>
    <property type="project" value="TreeGrafter"/>
</dbReference>
<accession>A0AAR5PJE9</accession>
<organism evidence="4 5">
    <name type="scientific">Dendroctonus ponderosae</name>
    <name type="common">Mountain pine beetle</name>
    <dbReference type="NCBI Taxonomy" id="77166"/>
    <lineage>
        <taxon>Eukaryota</taxon>
        <taxon>Metazoa</taxon>
        <taxon>Ecdysozoa</taxon>
        <taxon>Arthropoda</taxon>
        <taxon>Hexapoda</taxon>
        <taxon>Insecta</taxon>
        <taxon>Pterygota</taxon>
        <taxon>Neoptera</taxon>
        <taxon>Endopterygota</taxon>
        <taxon>Coleoptera</taxon>
        <taxon>Polyphaga</taxon>
        <taxon>Cucujiformia</taxon>
        <taxon>Curculionidae</taxon>
        <taxon>Scolytinae</taxon>
        <taxon>Dendroctonus</taxon>
    </lineage>
</organism>
<feature type="domain" description="SAM" evidence="3">
    <location>
        <begin position="379"/>
        <end position="425"/>
    </location>
</feature>
<dbReference type="InterPro" id="IPR001660">
    <property type="entry name" value="SAM"/>
</dbReference>
<protein>
    <recommendedName>
        <fullName evidence="3">SAM domain-containing protein</fullName>
    </recommendedName>
</protein>
<dbReference type="InterPro" id="IPR013761">
    <property type="entry name" value="SAM/pointed_sf"/>
</dbReference>
<dbReference type="GO" id="GO:0045892">
    <property type="term" value="P:negative regulation of DNA-templated transcription"/>
    <property type="evidence" value="ECO:0007669"/>
    <property type="project" value="TreeGrafter"/>
</dbReference>
<evidence type="ECO:0000259" key="3">
    <source>
        <dbReference type="PROSITE" id="PS50105"/>
    </source>
</evidence>
<feature type="compositionally biased region" description="Polar residues" evidence="1">
    <location>
        <begin position="117"/>
        <end position="127"/>
    </location>
</feature>
<feature type="signal peptide" evidence="2">
    <location>
        <begin position="1"/>
        <end position="16"/>
    </location>
</feature>
<feature type="region of interest" description="Disordered" evidence="1">
    <location>
        <begin position="113"/>
        <end position="147"/>
    </location>
</feature>
<keyword evidence="2" id="KW-0732">Signal</keyword>
<dbReference type="Gene3D" id="1.10.150.50">
    <property type="entry name" value="Transcription Factor, Ets-1"/>
    <property type="match status" value="1"/>
</dbReference>
<dbReference type="GO" id="GO:0042393">
    <property type="term" value="F:histone binding"/>
    <property type="evidence" value="ECO:0007669"/>
    <property type="project" value="TreeGrafter"/>
</dbReference>